<dbReference type="InterPro" id="IPR030931">
    <property type="entry name" value="Group_II_RT_mat"/>
</dbReference>
<keyword evidence="7" id="KW-0051">Antiviral defense</keyword>
<evidence type="ECO:0000256" key="5">
    <source>
        <dbReference type="ARBA" id="ARBA00022842"/>
    </source>
</evidence>
<protein>
    <recommendedName>
        <fullName evidence="1">RNA-directed DNA polymerase</fullName>
        <ecNumber evidence="1">2.7.7.49</ecNumber>
    </recommendedName>
</protein>
<dbReference type="KEGG" id="pca:Pcar_1373"/>
<evidence type="ECO:0000256" key="1">
    <source>
        <dbReference type="ARBA" id="ARBA00012493"/>
    </source>
</evidence>
<dbReference type="PANTHER" id="PTHR34047:SF8">
    <property type="entry name" value="PROTEIN YKFC"/>
    <property type="match status" value="1"/>
</dbReference>
<dbReference type="InterPro" id="IPR013597">
    <property type="entry name" value="Mat_intron_G2"/>
</dbReference>
<dbReference type="InterPro" id="IPR000123">
    <property type="entry name" value="Reverse_transcriptase_msDNA"/>
</dbReference>
<dbReference type="CDD" id="cd01651">
    <property type="entry name" value="RT_G2_intron"/>
    <property type="match status" value="1"/>
</dbReference>
<evidence type="ECO:0000313" key="11">
    <source>
        <dbReference type="EMBL" id="ABA88620.1"/>
    </source>
</evidence>
<dbReference type="EC" id="2.7.7.49" evidence="1"/>
<keyword evidence="3" id="KW-0548">Nucleotidyltransferase</keyword>
<keyword evidence="5" id="KW-0460">Magnesium</keyword>
<dbReference type="GO" id="GO:0046872">
    <property type="term" value="F:metal ion binding"/>
    <property type="evidence" value="ECO:0007669"/>
    <property type="project" value="UniProtKB-KW"/>
</dbReference>
<reference evidence="11 12" key="2">
    <citation type="journal article" date="2012" name="BMC Genomics">
        <title>The genome of Pelobacter carbinolicus reveals surprising metabolic capabilities and physiological features.</title>
        <authorList>
            <person name="Aklujkar M."/>
            <person name="Haveman S.A."/>
            <person name="Didonato R.Jr."/>
            <person name="Chertkov O."/>
            <person name="Han C.S."/>
            <person name="Land M.L."/>
            <person name="Brown P."/>
            <person name="Lovley D.R."/>
        </authorList>
    </citation>
    <scope>NUCLEOTIDE SEQUENCE [LARGE SCALE GENOMIC DNA]</scope>
    <source>
        <strain evidence="12">DSM 2380 / NBRC 103641 / GraBd1</strain>
    </source>
</reference>
<keyword evidence="4" id="KW-0479">Metal-binding</keyword>
<dbReference type="Pfam" id="PF08388">
    <property type="entry name" value="GIIM"/>
    <property type="match status" value="1"/>
</dbReference>
<evidence type="ECO:0000313" key="12">
    <source>
        <dbReference type="Proteomes" id="UP000002534"/>
    </source>
</evidence>
<dbReference type="Pfam" id="PF00078">
    <property type="entry name" value="RVT_1"/>
    <property type="match status" value="1"/>
</dbReference>
<dbReference type="NCBIfam" id="TIGR04416">
    <property type="entry name" value="group_II_RT_mat"/>
    <property type="match status" value="1"/>
</dbReference>
<name>Q3A4T7_SYNC1</name>
<dbReference type="HOGENOM" id="CLU_013584_2_1_7"/>
<evidence type="ECO:0000256" key="2">
    <source>
        <dbReference type="ARBA" id="ARBA00022679"/>
    </source>
</evidence>
<evidence type="ECO:0000256" key="9">
    <source>
        <dbReference type="ARBA" id="ARBA00048173"/>
    </source>
</evidence>
<dbReference type="InterPro" id="IPR051083">
    <property type="entry name" value="GrpII_Intron_Splice-Mob/Def"/>
</dbReference>
<keyword evidence="6 11" id="KW-0695">RNA-directed DNA polymerase</keyword>
<evidence type="ECO:0000256" key="4">
    <source>
        <dbReference type="ARBA" id="ARBA00022723"/>
    </source>
</evidence>
<proteinExistence type="inferred from homology"/>
<organism evidence="11 12">
    <name type="scientific">Syntrophotalea carbinolica (strain DSM 2380 / NBRC 103641 / GraBd1)</name>
    <name type="common">Pelobacter carbinolicus</name>
    <dbReference type="NCBI Taxonomy" id="338963"/>
    <lineage>
        <taxon>Bacteria</taxon>
        <taxon>Pseudomonadati</taxon>
        <taxon>Thermodesulfobacteriota</taxon>
        <taxon>Desulfuromonadia</taxon>
        <taxon>Desulfuromonadales</taxon>
        <taxon>Syntrophotaleaceae</taxon>
        <taxon>Syntrophotalea</taxon>
    </lineage>
</organism>
<dbReference type="GO" id="GO:0003964">
    <property type="term" value="F:RNA-directed DNA polymerase activity"/>
    <property type="evidence" value="ECO:0007669"/>
    <property type="project" value="UniProtKB-KW"/>
</dbReference>
<evidence type="ECO:0000256" key="6">
    <source>
        <dbReference type="ARBA" id="ARBA00022918"/>
    </source>
</evidence>
<dbReference type="AlphaFoldDB" id="Q3A4T7"/>
<evidence type="ECO:0000256" key="3">
    <source>
        <dbReference type="ARBA" id="ARBA00022695"/>
    </source>
</evidence>
<reference evidence="12" key="1">
    <citation type="submission" date="2005-10" db="EMBL/GenBank/DDBJ databases">
        <title>Complete sequence of Pelobacter carbinolicus DSM 2380.</title>
        <authorList>
            <person name="Copeland A."/>
            <person name="Lucas S."/>
            <person name="Lapidus A."/>
            <person name="Barry K."/>
            <person name="Detter J.C."/>
            <person name="Glavina T."/>
            <person name="Hammon N."/>
            <person name="Israni S."/>
            <person name="Pitluck S."/>
            <person name="Chertkov O."/>
            <person name="Schmutz J."/>
            <person name="Larimer F."/>
            <person name="Land M."/>
            <person name="Kyrpides N."/>
            <person name="Ivanova N."/>
            <person name="Richardson P."/>
        </authorList>
    </citation>
    <scope>NUCLEOTIDE SEQUENCE [LARGE SCALE GENOMIC DNA]</scope>
    <source>
        <strain evidence="12">DSM 2380 / NBRC 103641 / GraBd1</strain>
    </source>
</reference>
<evidence type="ECO:0000256" key="8">
    <source>
        <dbReference type="ARBA" id="ARBA00034120"/>
    </source>
</evidence>
<evidence type="ECO:0000256" key="7">
    <source>
        <dbReference type="ARBA" id="ARBA00023118"/>
    </source>
</evidence>
<comment type="catalytic activity">
    <reaction evidence="9">
        <text>DNA(n) + a 2'-deoxyribonucleoside 5'-triphosphate = DNA(n+1) + diphosphate</text>
        <dbReference type="Rhea" id="RHEA:22508"/>
        <dbReference type="Rhea" id="RHEA-COMP:17339"/>
        <dbReference type="Rhea" id="RHEA-COMP:17340"/>
        <dbReference type="ChEBI" id="CHEBI:33019"/>
        <dbReference type="ChEBI" id="CHEBI:61560"/>
        <dbReference type="ChEBI" id="CHEBI:173112"/>
        <dbReference type="EC" id="2.7.7.49"/>
    </reaction>
</comment>
<evidence type="ECO:0000259" key="10">
    <source>
        <dbReference type="PROSITE" id="PS50878"/>
    </source>
</evidence>
<feature type="domain" description="Reverse transcriptase" evidence="10">
    <location>
        <begin position="156"/>
        <end position="382"/>
    </location>
</feature>
<dbReference type="GO" id="GO:0051607">
    <property type="term" value="P:defense response to virus"/>
    <property type="evidence" value="ECO:0007669"/>
    <property type="project" value="UniProtKB-KW"/>
</dbReference>
<keyword evidence="2" id="KW-0808">Transferase</keyword>
<dbReference type="PROSITE" id="PS50878">
    <property type="entry name" value="RT_POL"/>
    <property type="match status" value="1"/>
</dbReference>
<dbReference type="SUPFAM" id="SSF56672">
    <property type="entry name" value="DNA/RNA polymerases"/>
    <property type="match status" value="1"/>
</dbReference>
<dbReference type="eggNOG" id="COG3344">
    <property type="taxonomic scope" value="Bacteria"/>
</dbReference>
<keyword evidence="12" id="KW-1185">Reference proteome</keyword>
<gene>
    <name evidence="11" type="ordered locus">Pcar_1373</name>
</gene>
<sequence>MRRVCGRKVTRLTLGDLSTCLVLPASQGVGMGWQKSAEAIIAGLTTLAKGRTRGAFQEARISMTIEEAEALVEMPGAMSEGSDRKSREYGIGASNVTACSESSWTEVATRLMEEVVSRGNMMAAYQRVVRNKGAAGIDGMPVGDLKTYLQEQWPRIKEELLTGTYQPQPVRKVEIPKPGGGMRMLGIPTVLDRLIQQALHQELMRLFEPEFSEHSYGFRPGRSAHQAVQSARRHVASGRRWVVDIDLEKFFDRVGHDILMSRVARKVKDRRVLGLIRRYLTVGVLEGGIISPRVQGTPQGGPLSPLLSNILLDEFDNELERRGHAFCRYADDCNIYVHSRRAAERVMTSLTRFLEQQLQLKVNRVKSAVGRPWERTFLGYSMTSHKKPRLKVAGSSVKRFKTSLREIFRRGRGRRLKRVIEETTPKLRGWIAYFRLAEVKGIFEDLDGWIRRKLRCILWRQWKRPFTRARNLMRRGLPEHRAWRSATNERGPWWNSGASHMHDAIRKSYFDRLGLVSLVDYRRRFQCAL</sequence>
<comment type="similarity">
    <text evidence="8">Belongs to the bacterial reverse transcriptase family.</text>
</comment>
<dbReference type="Proteomes" id="UP000002534">
    <property type="component" value="Chromosome"/>
</dbReference>
<accession>Q3A4T7</accession>
<dbReference type="InterPro" id="IPR000477">
    <property type="entry name" value="RT_dom"/>
</dbReference>
<dbReference type="InterPro" id="IPR043502">
    <property type="entry name" value="DNA/RNA_pol_sf"/>
</dbReference>
<dbReference type="PANTHER" id="PTHR34047">
    <property type="entry name" value="NUCLEAR INTRON MATURASE 1, MITOCHONDRIAL-RELATED"/>
    <property type="match status" value="1"/>
</dbReference>
<dbReference type="PRINTS" id="PR00866">
    <property type="entry name" value="RNADNAPOLMS"/>
</dbReference>
<dbReference type="GO" id="GO:0003723">
    <property type="term" value="F:RNA binding"/>
    <property type="evidence" value="ECO:0007669"/>
    <property type="project" value="InterPro"/>
</dbReference>
<dbReference type="EMBL" id="CP000142">
    <property type="protein sequence ID" value="ABA88620.1"/>
    <property type="molecule type" value="Genomic_DNA"/>
</dbReference>